<keyword evidence="1" id="KW-0812">Transmembrane</keyword>
<organism evidence="2 3">
    <name type="scientific">Pseudomonas arcuscaelestis</name>
    <dbReference type="NCBI Taxonomy" id="2710591"/>
    <lineage>
        <taxon>Bacteria</taxon>
        <taxon>Pseudomonadati</taxon>
        <taxon>Pseudomonadota</taxon>
        <taxon>Gammaproteobacteria</taxon>
        <taxon>Pseudomonadales</taxon>
        <taxon>Pseudomonadaceae</taxon>
        <taxon>Pseudomonas</taxon>
    </lineage>
</organism>
<dbReference type="Proteomes" id="UP000745663">
    <property type="component" value="Unassembled WGS sequence"/>
</dbReference>
<proteinExistence type="predicted"/>
<keyword evidence="1" id="KW-0472">Membrane</keyword>
<comment type="caution">
    <text evidence="2">The sequence shown here is derived from an EMBL/GenBank/DDBJ whole genome shotgun (WGS) entry which is preliminary data.</text>
</comment>
<protein>
    <submittedName>
        <fullName evidence="2">Uncharacterized protein</fullName>
    </submittedName>
</protein>
<keyword evidence="1" id="KW-1133">Transmembrane helix</keyword>
<feature type="transmembrane region" description="Helical" evidence="1">
    <location>
        <begin position="21"/>
        <end position="39"/>
    </location>
</feature>
<name>A0ABS2BYZ7_9PSED</name>
<accession>A0ABS2BYZ7</accession>
<dbReference type="RefSeq" id="WP_203584767.1">
    <property type="nucleotide sequence ID" value="NZ_JACOPV010000008.1"/>
</dbReference>
<evidence type="ECO:0000313" key="2">
    <source>
        <dbReference type="EMBL" id="MBM5458846.1"/>
    </source>
</evidence>
<gene>
    <name evidence="2" type="ORF">H8F21_14855</name>
</gene>
<reference evidence="2 3" key="1">
    <citation type="submission" date="2020-08" db="EMBL/GenBank/DDBJ databases">
        <title>Description of novel Pseudomonas species.</title>
        <authorList>
            <person name="Duman M."/>
            <person name="Mulet M."/>
            <person name="Altun S."/>
            <person name="Saticioglu I.B."/>
            <person name="Lalucat J."/>
            <person name="Garcia-Valdes E."/>
        </authorList>
    </citation>
    <scope>NUCLEOTIDE SEQUENCE [LARGE SCALE GENOMIC DNA]</scope>
    <source>
        <strain evidence="2 3">P66</strain>
    </source>
</reference>
<keyword evidence="3" id="KW-1185">Reference proteome</keyword>
<evidence type="ECO:0000313" key="3">
    <source>
        <dbReference type="Proteomes" id="UP000745663"/>
    </source>
</evidence>
<evidence type="ECO:0000256" key="1">
    <source>
        <dbReference type="SAM" id="Phobius"/>
    </source>
</evidence>
<dbReference type="EMBL" id="JACOPV010000008">
    <property type="protein sequence ID" value="MBM5458846.1"/>
    <property type="molecule type" value="Genomic_DNA"/>
</dbReference>
<sequence>MIRYLKQLYFASRDLSVPTRLILIGICAMPSLALAPLIFRLARLASVTGAEVDMYLLAKGSISPEKLPELNRLTEVMFTQSVEVQPLVLTVIGAAYVGAFCMAFLALPGIIAAVQKILRFRA</sequence>
<feature type="transmembrane region" description="Helical" evidence="1">
    <location>
        <begin position="87"/>
        <end position="114"/>
    </location>
</feature>